<dbReference type="OrthoDB" id="10667705at2759"/>
<dbReference type="AlphaFoldDB" id="A0A2S6CL58"/>
<organism evidence="1 2">
    <name type="scientific">Cercospora berteroae</name>
    <dbReference type="NCBI Taxonomy" id="357750"/>
    <lineage>
        <taxon>Eukaryota</taxon>
        <taxon>Fungi</taxon>
        <taxon>Dikarya</taxon>
        <taxon>Ascomycota</taxon>
        <taxon>Pezizomycotina</taxon>
        <taxon>Dothideomycetes</taxon>
        <taxon>Dothideomycetidae</taxon>
        <taxon>Mycosphaerellales</taxon>
        <taxon>Mycosphaerellaceae</taxon>
        <taxon>Cercospora</taxon>
    </lineage>
</organism>
<gene>
    <name evidence="1" type="ORF">CBER1_03164</name>
</gene>
<name>A0A2S6CL58_9PEZI</name>
<keyword evidence="2" id="KW-1185">Reference proteome</keyword>
<proteinExistence type="predicted"/>
<accession>A0A2S6CL58</accession>
<reference evidence="2" key="1">
    <citation type="journal article" date="2017" name="bioRxiv">
        <title>Conservation of a gene cluster reveals novel cercosporin biosynthetic mechanisms and extends production to the genus Colletotrichum.</title>
        <authorList>
            <person name="de Jonge R."/>
            <person name="Ebert M.K."/>
            <person name="Huitt-Roehl C.R."/>
            <person name="Pal P."/>
            <person name="Suttle J.C."/>
            <person name="Spanner R.E."/>
            <person name="Neubauer J.D."/>
            <person name="Jurick W.M.II."/>
            <person name="Stott K.A."/>
            <person name="Secor G.A."/>
            <person name="Thomma B.P.H.J."/>
            <person name="Van de Peer Y."/>
            <person name="Townsend C.A."/>
            <person name="Bolton M.D."/>
        </authorList>
    </citation>
    <scope>NUCLEOTIDE SEQUENCE [LARGE SCALE GENOMIC DNA]</scope>
    <source>
        <strain evidence="2">CBS538.71</strain>
    </source>
</reference>
<evidence type="ECO:0000313" key="2">
    <source>
        <dbReference type="Proteomes" id="UP000237631"/>
    </source>
</evidence>
<dbReference type="EMBL" id="PNEN01000266">
    <property type="protein sequence ID" value="PPJ60468.1"/>
    <property type="molecule type" value="Genomic_DNA"/>
</dbReference>
<evidence type="ECO:0000313" key="1">
    <source>
        <dbReference type="EMBL" id="PPJ60468.1"/>
    </source>
</evidence>
<protein>
    <submittedName>
        <fullName evidence="1">Uncharacterized protein</fullName>
    </submittedName>
</protein>
<sequence>MNFISSNLQTADFEKHIERLARRAGIMRVVIAGATAAQREEKDTEATRCEQLAILLKQNVRAAYDEEIERLEASRQDKKNWSFLRFSENRRGLTATSKATIIDREITRLTAQSQHFQNIAVPAAGGDLNRPEPRLYAMIDAEARRLFWQQRMKFPVIGSFMRPLLERINLRETMSSQNMRTFLTTYHCHMADVAYYYVVAPRLEVARAALIASPNVRVAYNPVAEEKTFFDTSRSFDCTWERDLHQVMPTLADIKIPRHANLHLPPSQRAPPSRSE</sequence>
<comment type="caution">
    <text evidence="1">The sequence shown here is derived from an EMBL/GenBank/DDBJ whole genome shotgun (WGS) entry which is preliminary data.</text>
</comment>
<dbReference type="Proteomes" id="UP000237631">
    <property type="component" value="Unassembled WGS sequence"/>
</dbReference>